<gene>
    <name evidence="1" type="ORF">OWV82_010463</name>
</gene>
<sequence length="921" mass="105909">MADAIVSAVLQQLTSLMALEIQEEVRLVVGVEKEVEVLANNLRTMRAVLVDAEQRQVKEESIRLWLDQLKDASYDMEDVLDEWNTARLKLQIEGVENAIAQKKVCSFLTSSCFCFKQVSLRWDIAHKIKEINDNLDVIEKAKNKFNFSTSVIKSFDEKSERVPSISFVDESEIFGRDDEKNKLINKLLCESSEEQKSFHVISIVGMGGIGKTTLAQLACNDDQVKRNFEKVIWVCVSDPFDEFRIAKAIIEAINGDASNLSEFQSLMQVIHDSIKGKKILLVLDDVWNEEYRKWEPFYNCLKNSFNGSKILITTRKESVARMMGSIVVISISPLTEEACWSLFKLIAFFGRSNEECQKLEEIGRKIVGKCKGLPLAAKAIASLMRSKKTEEEWQRILDSELWKLEELEKLGILAPLLLSYNDLPSAVKRCFSYCALFPKDYNLERDELIKLWMANGYLSIEQNNELEMEMIGRQYFDILATRSFFQEFKKDYDDCIIKCKMHDIVHDFAKFISKEECFAVEEHNGLEELLLQYSSQKNIFHSLLTIGDPLPDSIYRLKRLRTLLIRRIPYSSLNSEVLPELFDNLTSLRVFHMSIPYWPSWMTKLPNRVGKLIHLRYLNLSGHDIERLPETLCELYNLQTLDIGSCLGLEELPQGIGKLINMRHLLNDFTPSITYLPAGIARLTNLRTLKRFVVGRDVDGIKRCSLESLKNLNFLQECSIFGLSNVSDVVEAKRSELEKRKNLQVLRLEFYWGEGGRKNEEDEELLEALKPPLNLKELHIDNYKGNIVQPSWMMSLTNLKVLKLDRCKNCVHLPPLGKLPSLERLSLCGMDCVKRVGNEFLGVDHESSSSVVPFPKLKSLEFMHMENWEEWDYGINGNTANCMPHLSSLKIRYCWELKALPDQILQKAALKKLEISQDPSP</sequence>
<dbReference type="EMBL" id="CM051398">
    <property type="protein sequence ID" value="KAJ4718830.1"/>
    <property type="molecule type" value="Genomic_DNA"/>
</dbReference>
<name>A0ACC1Y8B6_MELAZ</name>
<protein>
    <submittedName>
        <fullName evidence="1">Disease resistance protein</fullName>
    </submittedName>
</protein>
<keyword evidence="2" id="KW-1185">Reference proteome</keyword>
<reference evidence="1 2" key="1">
    <citation type="journal article" date="2023" name="Science">
        <title>Complex scaffold remodeling in plant triterpene biosynthesis.</title>
        <authorList>
            <person name="De La Pena R."/>
            <person name="Hodgson H."/>
            <person name="Liu J.C."/>
            <person name="Stephenson M.J."/>
            <person name="Martin A.C."/>
            <person name="Owen C."/>
            <person name="Harkess A."/>
            <person name="Leebens-Mack J."/>
            <person name="Jimenez L.E."/>
            <person name="Osbourn A."/>
            <person name="Sattely E.S."/>
        </authorList>
    </citation>
    <scope>NUCLEOTIDE SEQUENCE [LARGE SCALE GENOMIC DNA]</scope>
    <source>
        <strain evidence="2">cv. JPN11</strain>
        <tissue evidence="1">Leaf</tissue>
    </source>
</reference>
<dbReference type="Proteomes" id="UP001164539">
    <property type="component" value="Chromosome 5"/>
</dbReference>
<organism evidence="1 2">
    <name type="scientific">Melia azedarach</name>
    <name type="common">Chinaberry tree</name>
    <dbReference type="NCBI Taxonomy" id="155640"/>
    <lineage>
        <taxon>Eukaryota</taxon>
        <taxon>Viridiplantae</taxon>
        <taxon>Streptophyta</taxon>
        <taxon>Embryophyta</taxon>
        <taxon>Tracheophyta</taxon>
        <taxon>Spermatophyta</taxon>
        <taxon>Magnoliopsida</taxon>
        <taxon>eudicotyledons</taxon>
        <taxon>Gunneridae</taxon>
        <taxon>Pentapetalae</taxon>
        <taxon>rosids</taxon>
        <taxon>malvids</taxon>
        <taxon>Sapindales</taxon>
        <taxon>Meliaceae</taxon>
        <taxon>Melia</taxon>
    </lineage>
</organism>
<comment type="caution">
    <text evidence="1">The sequence shown here is derived from an EMBL/GenBank/DDBJ whole genome shotgun (WGS) entry which is preliminary data.</text>
</comment>
<proteinExistence type="predicted"/>
<accession>A0ACC1Y8B6</accession>
<evidence type="ECO:0000313" key="1">
    <source>
        <dbReference type="EMBL" id="KAJ4718830.1"/>
    </source>
</evidence>
<evidence type="ECO:0000313" key="2">
    <source>
        <dbReference type="Proteomes" id="UP001164539"/>
    </source>
</evidence>